<dbReference type="EMBL" id="AAMIYH010000015">
    <property type="protein sequence ID" value="EDH8303063.1"/>
    <property type="molecule type" value="Genomic_DNA"/>
</dbReference>
<comment type="caution">
    <text evidence="1">The sequence shown here is derived from an EMBL/GenBank/DDBJ whole genome shotgun (WGS) entry which is preliminary data.</text>
</comment>
<protein>
    <submittedName>
        <fullName evidence="1">Uncharacterized protein</fullName>
    </submittedName>
</protein>
<proteinExistence type="predicted"/>
<organism evidence="1">
    <name type="scientific">Salmonella enterica subsp. enterica serovar Chester</name>
    <dbReference type="NCBI Taxonomy" id="149386"/>
    <lineage>
        <taxon>Bacteria</taxon>
        <taxon>Pseudomonadati</taxon>
        <taxon>Pseudomonadota</taxon>
        <taxon>Gammaproteobacteria</taxon>
        <taxon>Enterobacterales</taxon>
        <taxon>Enterobacteriaceae</taxon>
        <taxon>Salmonella</taxon>
    </lineage>
</organism>
<evidence type="ECO:0000313" key="1">
    <source>
        <dbReference type="EMBL" id="EDH8303063.1"/>
    </source>
</evidence>
<gene>
    <name evidence="1" type="ORF">CB695_16465</name>
</gene>
<name>A0A635R8S3_SALET</name>
<accession>A0A635R8S3</accession>
<dbReference type="AlphaFoldDB" id="A0A635R8S3"/>
<sequence>MAKVTSIKDLAAMIDALETPAMTMNDDLVVNADPMVKIYEETLPVIKVNDTDYRLTLKDADAVRQHDANFLEVYGKVASGLIVEKAKADAELAAMNITTEIGNASFSTVFSRPTGDTISQKEWAASIGFGYGVPKSKALEGKLRKQFAADMMASDDEDDE</sequence>
<reference evidence="1" key="1">
    <citation type="submission" date="2018-07" db="EMBL/GenBank/DDBJ databases">
        <authorList>
            <person name="Ashton P.M."/>
            <person name="Dallman T."/>
            <person name="Nair S."/>
            <person name="De Pinna E."/>
            <person name="Peters T."/>
            <person name="Grant K."/>
        </authorList>
    </citation>
    <scope>NUCLEOTIDE SEQUENCE</scope>
    <source>
        <strain evidence="1">368335</strain>
    </source>
</reference>